<dbReference type="InterPro" id="IPR011010">
    <property type="entry name" value="DNA_brk_join_enz"/>
</dbReference>
<dbReference type="AlphaFoldDB" id="A0A0F5IPP4"/>
<dbReference type="GO" id="GO:0006310">
    <property type="term" value="P:DNA recombination"/>
    <property type="evidence" value="ECO:0007669"/>
    <property type="project" value="UniProtKB-KW"/>
</dbReference>
<protein>
    <recommendedName>
        <fullName evidence="4">Tyr recombinase domain-containing protein</fullName>
    </recommendedName>
</protein>
<dbReference type="InterPro" id="IPR025269">
    <property type="entry name" value="SAM-like_dom"/>
</dbReference>
<dbReference type="Gene3D" id="1.10.150.130">
    <property type="match status" value="1"/>
</dbReference>
<gene>
    <name evidence="5" type="ORF">HMPREF1536_05122</name>
</gene>
<dbReference type="GO" id="GO:0015074">
    <property type="term" value="P:DNA integration"/>
    <property type="evidence" value="ECO:0007669"/>
    <property type="project" value="InterPro"/>
</dbReference>
<dbReference type="Gene3D" id="1.10.443.10">
    <property type="entry name" value="Intergrase catalytic core"/>
    <property type="match status" value="1"/>
</dbReference>
<evidence type="ECO:0000256" key="1">
    <source>
        <dbReference type="ARBA" id="ARBA00008857"/>
    </source>
</evidence>
<name>A0A0F5IPP4_9BACT</name>
<evidence type="ECO:0000256" key="2">
    <source>
        <dbReference type="ARBA" id="ARBA00023125"/>
    </source>
</evidence>
<dbReference type="STRING" id="1203610.HMPREF1536_05122"/>
<dbReference type="HOGENOM" id="CLU_033139_0_0_10"/>
<dbReference type="InterPro" id="IPR013762">
    <property type="entry name" value="Integrase-like_cat_sf"/>
</dbReference>
<organism evidence="5 6">
    <name type="scientific">Parabacteroides gordonii MS-1 = DSM 23371</name>
    <dbReference type="NCBI Taxonomy" id="1203610"/>
    <lineage>
        <taxon>Bacteria</taxon>
        <taxon>Pseudomonadati</taxon>
        <taxon>Bacteroidota</taxon>
        <taxon>Bacteroidia</taxon>
        <taxon>Bacteroidales</taxon>
        <taxon>Tannerellaceae</taxon>
        <taxon>Parabacteroides</taxon>
    </lineage>
</organism>
<dbReference type="CDD" id="cd01185">
    <property type="entry name" value="INTN1_C_like"/>
    <property type="match status" value="1"/>
</dbReference>
<reference evidence="5 6" key="1">
    <citation type="submission" date="2013-04" db="EMBL/GenBank/DDBJ databases">
        <title>The Genome Sequence of Parabacteroides gordonii DSM 23371.</title>
        <authorList>
            <consortium name="The Broad Institute Genomics Platform"/>
            <person name="Earl A."/>
            <person name="Ward D."/>
            <person name="Feldgarden M."/>
            <person name="Gevers D."/>
            <person name="Martens E."/>
            <person name="Sakamoto M."/>
            <person name="Benno Y."/>
            <person name="Suzuki N."/>
            <person name="Matsunaga N."/>
            <person name="Koshihara K."/>
            <person name="Seki M."/>
            <person name="Komiya H."/>
            <person name="Walker B."/>
            <person name="Young S."/>
            <person name="Zeng Q."/>
            <person name="Gargeya S."/>
            <person name="Fitzgerald M."/>
            <person name="Haas B."/>
            <person name="Abouelleil A."/>
            <person name="Allen A.W."/>
            <person name="Alvarado L."/>
            <person name="Arachchi H.M."/>
            <person name="Berlin A.M."/>
            <person name="Chapman S.B."/>
            <person name="Gainer-Dewar J."/>
            <person name="Goldberg J."/>
            <person name="Griggs A."/>
            <person name="Gujja S."/>
            <person name="Hansen M."/>
            <person name="Howarth C."/>
            <person name="Imamovic A."/>
            <person name="Ireland A."/>
            <person name="Larimer J."/>
            <person name="McCowan C."/>
            <person name="Murphy C."/>
            <person name="Pearson M."/>
            <person name="Poon T.W."/>
            <person name="Priest M."/>
            <person name="Roberts A."/>
            <person name="Saif S."/>
            <person name="Shea T."/>
            <person name="Sisk P."/>
            <person name="Sykes S."/>
            <person name="Wortman J."/>
            <person name="Nusbaum C."/>
            <person name="Birren B."/>
        </authorList>
    </citation>
    <scope>NUCLEOTIDE SEQUENCE [LARGE SCALE GENOMIC DNA]</scope>
    <source>
        <strain evidence="5 6">MS-1</strain>
    </source>
</reference>
<feature type="domain" description="Tyr recombinase" evidence="4">
    <location>
        <begin position="117"/>
        <end position="298"/>
    </location>
</feature>
<dbReference type="SUPFAM" id="SSF56349">
    <property type="entry name" value="DNA breaking-rejoining enzymes"/>
    <property type="match status" value="1"/>
</dbReference>
<dbReference type="PANTHER" id="PTHR30349:SF64">
    <property type="entry name" value="PROPHAGE INTEGRASE INTD-RELATED"/>
    <property type="match status" value="1"/>
</dbReference>
<keyword evidence="6" id="KW-1185">Reference proteome</keyword>
<dbReference type="InterPro" id="IPR010998">
    <property type="entry name" value="Integrase_recombinase_N"/>
</dbReference>
<keyword evidence="2" id="KW-0238">DNA-binding</keyword>
<dbReference type="InterPro" id="IPR002104">
    <property type="entry name" value="Integrase_catalytic"/>
</dbReference>
<evidence type="ECO:0000259" key="4">
    <source>
        <dbReference type="PROSITE" id="PS51898"/>
    </source>
</evidence>
<accession>A0A0F5IPP4</accession>
<comment type="caution">
    <text evidence="5">The sequence shown here is derived from an EMBL/GenBank/DDBJ whole genome shotgun (WGS) entry which is preliminary data.</text>
</comment>
<dbReference type="RefSeq" id="WP_028728024.1">
    <property type="nucleotide sequence ID" value="NZ_AUAE01000025.1"/>
</dbReference>
<dbReference type="EMBL" id="AQHW01000029">
    <property type="protein sequence ID" value="KKB47478.1"/>
    <property type="molecule type" value="Genomic_DNA"/>
</dbReference>
<dbReference type="InterPro" id="IPR050090">
    <property type="entry name" value="Tyrosine_recombinase_XerCD"/>
</dbReference>
<keyword evidence="3" id="KW-0233">DNA recombination</keyword>
<dbReference type="Pfam" id="PF13102">
    <property type="entry name" value="Phage_int_SAM_5"/>
    <property type="match status" value="1"/>
</dbReference>
<comment type="similarity">
    <text evidence="1">Belongs to the 'phage' integrase family.</text>
</comment>
<dbReference type="PROSITE" id="PS51898">
    <property type="entry name" value="TYR_RECOMBINASE"/>
    <property type="match status" value="1"/>
</dbReference>
<evidence type="ECO:0000313" key="6">
    <source>
        <dbReference type="Proteomes" id="UP000033035"/>
    </source>
</evidence>
<dbReference type="Proteomes" id="UP000033035">
    <property type="component" value="Unassembled WGS sequence"/>
</dbReference>
<dbReference type="PANTHER" id="PTHR30349">
    <property type="entry name" value="PHAGE INTEGRASE-RELATED"/>
    <property type="match status" value="1"/>
</dbReference>
<dbReference type="GO" id="GO:0003677">
    <property type="term" value="F:DNA binding"/>
    <property type="evidence" value="ECO:0007669"/>
    <property type="project" value="UniProtKB-KW"/>
</dbReference>
<proteinExistence type="inferred from homology"/>
<dbReference type="PATRIC" id="fig|1203610.3.peg.5236"/>
<dbReference type="Pfam" id="PF00589">
    <property type="entry name" value="Phage_integrase"/>
    <property type="match status" value="1"/>
</dbReference>
<evidence type="ECO:0000256" key="3">
    <source>
        <dbReference type="ARBA" id="ARBA00023172"/>
    </source>
</evidence>
<evidence type="ECO:0000313" key="5">
    <source>
        <dbReference type="EMBL" id="KKB47478.1"/>
    </source>
</evidence>
<sequence>MRKKNERVMMVSDLFSCFRACITRKRQDGRDSTADLYRAATNWLELFCEGKRLPLRRVTQRFVMEFEAYLKSKGLKVNTVNTYLSNFRAMYNLVIDGSEEVKNCKPFAKLKIKQQATAKRALSREVMEEIAGLKLDDRPELEMAADLSLFSFMACGMAFVDLVHLKPENIREGEIIYNRRKTGTEIRIGMTEGMKIILDKYKQEDTPFLFPLLKEENASYETYKSLLRCQNEALKEIGQFLISPIQLTTYRFRHTWASEALLCGIPIAVISQALGHTSENTTRIYLKQLNQSVMNEANSMITKSVGDLLVKVA</sequence>